<dbReference type="PROSITE" id="PS51523">
    <property type="entry name" value="ZF_HD_DIMER"/>
    <property type="match status" value="1"/>
</dbReference>
<dbReference type="AlphaFoldDB" id="A0A2I0X249"/>
<comment type="subunit">
    <text evidence="3">Homo- and heterodimer with other ZFHD proteins.</text>
</comment>
<dbReference type="PANTHER" id="PTHR31948:SF116">
    <property type="entry name" value="ZINC-FINGER HOMEODOMAIN PROTEIN 2"/>
    <property type="match status" value="1"/>
</dbReference>
<evidence type="ECO:0000256" key="7">
    <source>
        <dbReference type="ARBA" id="ARBA00023015"/>
    </source>
</evidence>
<proteinExistence type="predicted"/>
<evidence type="ECO:0000313" key="14">
    <source>
        <dbReference type="EMBL" id="PKU81982.1"/>
    </source>
</evidence>
<dbReference type="GO" id="GO:0005634">
    <property type="term" value="C:nucleus"/>
    <property type="evidence" value="ECO:0007669"/>
    <property type="project" value="UniProtKB-SubCell"/>
</dbReference>
<keyword evidence="7" id="KW-0805">Transcription regulation</keyword>
<reference evidence="14 15" key="2">
    <citation type="journal article" date="2017" name="Nature">
        <title>The Apostasia genome and the evolution of orchids.</title>
        <authorList>
            <person name="Zhang G.Q."/>
            <person name="Liu K.W."/>
            <person name="Li Z."/>
            <person name="Lohaus R."/>
            <person name="Hsiao Y.Y."/>
            <person name="Niu S.C."/>
            <person name="Wang J.Y."/>
            <person name="Lin Y.C."/>
            <person name="Xu Q."/>
            <person name="Chen L.J."/>
            <person name="Yoshida K."/>
            <person name="Fujiwara S."/>
            <person name="Wang Z.W."/>
            <person name="Zhang Y.Q."/>
            <person name="Mitsuda N."/>
            <person name="Wang M."/>
            <person name="Liu G.H."/>
            <person name="Pecoraro L."/>
            <person name="Huang H.X."/>
            <person name="Xiao X.J."/>
            <person name="Lin M."/>
            <person name="Wu X.Y."/>
            <person name="Wu W.L."/>
            <person name="Chen Y.Y."/>
            <person name="Chang S.B."/>
            <person name="Sakamoto S."/>
            <person name="Ohme-Takagi M."/>
            <person name="Yagi M."/>
            <person name="Zeng S.J."/>
            <person name="Shen C.Y."/>
            <person name="Yeh C.M."/>
            <person name="Luo Y.B."/>
            <person name="Tsai W.C."/>
            <person name="Van de Peer Y."/>
            <person name="Liu Z.J."/>
        </authorList>
    </citation>
    <scope>NUCLEOTIDE SEQUENCE [LARGE SCALE GENOMIC DNA]</scope>
    <source>
        <tissue evidence="14">The whole plant</tissue>
    </source>
</reference>
<dbReference type="EMBL" id="KZ502211">
    <property type="protein sequence ID" value="PKU81982.1"/>
    <property type="molecule type" value="Genomic_DNA"/>
</dbReference>
<feature type="region of interest" description="Disordered" evidence="12">
    <location>
        <begin position="103"/>
        <end position="130"/>
    </location>
</feature>
<evidence type="ECO:0000256" key="2">
    <source>
        <dbReference type="ARBA" id="ARBA00004123"/>
    </source>
</evidence>
<protein>
    <submittedName>
        <fullName evidence="14">ZF-HD homeobox protein</fullName>
    </submittedName>
</protein>
<dbReference type="STRING" id="906689.A0A2I0X249"/>
<evidence type="ECO:0000259" key="13">
    <source>
        <dbReference type="PROSITE" id="PS51523"/>
    </source>
</evidence>
<keyword evidence="10" id="KW-0804">Transcription</keyword>
<dbReference type="SMR" id="A0A2I0X249"/>
<evidence type="ECO:0000256" key="11">
    <source>
        <dbReference type="ARBA" id="ARBA00023242"/>
    </source>
</evidence>
<name>A0A2I0X249_9ASPA</name>
<feature type="domain" description="ZF-HD dimerization-type" evidence="13">
    <location>
        <begin position="26"/>
        <end position="71"/>
    </location>
</feature>
<evidence type="ECO:0000256" key="4">
    <source>
        <dbReference type="ARBA" id="ARBA00022723"/>
    </source>
</evidence>
<dbReference type="InterPro" id="IPR006455">
    <property type="entry name" value="Homeodomain_ZF_HD"/>
</dbReference>
<reference evidence="14 15" key="1">
    <citation type="journal article" date="2016" name="Sci. Rep.">
        <title>The Dendrobium catenatum Lindl. genome sequence provides insights into polysaccharide synthase, floral development and adaptive evolution.</title>
        <authorList>
            <person name="Zhang G.Q."/>
            <person name="Xu Q."/>
            <person name="Bian C."/>
            <person name="Tsai W.C."/>
            <person name="Yeh C.M."/>
            <person name="Liu K.W."/>
            <person name="Yoshida K."/>
            <person name="Zhang L.S."/>
            <person name="Chang S.B."/>
            <person name="Chen F."/>
            <person name="Shi Y."/>
            <person name="Su Y.Y."/>
            <person name="Zhang Y.Q."/>
            <person name="Chen L.J."/>
            <person name="Yin Y."/>
            <person name="Lin M."/>
            <person name="Huang H."/>
            <person name="Deng H."/>
            <person name="Wang Z.W."/>
            <person name="Zhu S.L."/>
            <person name="Zhao X."/>
            <person name="Deng C."/>
            <person name="Niu S.C."/>
            <person name="Huang J."/>
            <person name="Wang M."/>
            <person name="Liu G.H."/>
            <person name="Yang H.J."/>
            <person name="Xiao X.J."/>
            <person name="Hsiao Y.Y."/>
            <person name="Wu W.L."/>
            <person name="Chen Y.Y."/>
            <person name="Mitsuda N."/>
            <person name="Ohme-Takagi M."/>
            <person name="Luo Y.B."/>
            <person name="Van de Peer Y."/>
            <person name="Liu Z.J."/>
        </authorList>
    </citation>
    <scope>NUCLEOTIDE SEQUENCE [LARGE SCALE GENOMIC DNA]</scope>
    <source>
        <tissue evidence="14">The whole plant</tissue>
    </source>
</reference>
<comment type="subcellular location">
    <subcellularLocation>
        <location evidence="2">Nucleus</location>
    </subcellularLocation>
</comment>
<gene>
    <name evidence="14" type="ORF">MA16_Dca003999</name>
</gene>
<organism evidence="14 15">
    <name type="scientific">Dendrobium catenatum</name>
    <dbReference type="NCBI Taxonomy" id="906689"/>
    <lineage>
        <taxon>Eukaryota</taxon>
        <taxon>Viridiplantae</taxon>
        <taxon>Streptophyta</taxon>
        <taxon>Embryophyta</taxon>
        <taxon>Tracheophyta</taxon>
        <taxon>Spermatophyta</taxon>
        <taxon>Magnoliopsida</taxon>
        <taxon>Liliopsida</taxon>
        <taxon>Asparagales</taxon>
        <taxon>Orchidaceae</taxon>
        <taxon>Epidendroideae</taxon>
        <taxon>Malaxideae</taxon>
        <taxon>Dendrobiinae</taxon>
        <taxon>Dendrobium</taxon>
    </lineage>
</organism>
<dbReference type="PANTHER" id="PTHR31948">
    <property type="entry name" value="ZINC-FINGER HOMEODOMAIN PROTEIN 2"/>
    <property type="match status" value="1"/>
</dbReference>
<evidence type="ECO:0000256" key="6">
    <source>
        <dbReference type="ARBA" id="ARBA00022833"/>
    </source>
</evidence>
<evidence type="ECO:0000256" key="1">
    <source>
        <dbReference type="ARBA" id="ARBA00004049"/>
    </source>
</evidence>
<keyword evidence="8 14" id="KW-0238">DNA-binding</keyword>
<evidence type="ECO:0000256" key="5">
    <source>
        <dbReference type="ARBA" id="ARBA00022771"/>
    </source>
</evidence>
<sequence length="216" mass="23720">MDLSLVPYVESTAAEKTAAAAGDSKYRECLRNHAAAMGGQAYDGCGEFMAGEEESLKCAACGCHRNFHRREGSPTHRPLLKHAMLPAPSPVAFFPPPPLPFHQIPTPVSPDPGRGASETPPRREEGPMRKRYRTKFTAEQKEKMWIFAEKLGWRIQKHDDEKLEEFCVEIGVKRHALKVWMHNHKNNLSTSAITTAAGHGPSSAAAADAAAPTIRV</sequence>
<evidence type="ECO:0000256" key="8">
    <source>
        <dbReference type="ARBA" id="ARBA00023125"/>
    </source>
</evidence>
<dbReference type="OrthoDB" id="636896at2759"/>
<keyword evidence="5" id="KW-0863">Zinc-finger</keyword>
<keyword evidence="9 14" id="KW-0371">Homeobox</keyword>
<accession>A0A2I0X249</accession>
<keyword evidence="4" id="KW-0479">Metal-binding</keyword>
<dbReference type="SUPFAM" id="SSF46689">
    <property type="entry name" value="Homeodomain-like"/>
    <property type="match status" value="1"/>
</dbReference>
<dbReference type="Pfam" id="PF04770">
    <property type="entry name" value="ZF-HD_dimer"/>
    <property type="match status" value="1"/>
</dbReference>
<dbReference type="InterPro" id="IPR009057">
    <property type="entry name" value="Homeodomain-like_sf"/>
</dbReference>
<evidence type="ECO:0000256" key="3">
    <source>
        <dbReference type="ARBA" id="ARBA00011416"/>
    </source>
</evidence>
<dbReference type="GO" id="GO:0050793">
    <property type="term" value="P:regulation of developmental process"/>
    <property type="evidence" value="ECO:0007669"/>
    <property type="project" value="TreeGrafter"/>
</dbReference>
<evidence type="ECO:0000256" key="12">
    <source>
        <dbReference type="SAM" id="MobiDB-lite"/>
    </source>
</evidence>
<dbReference type="Proteomes" id="UP000233837">
    <property type="component" value="Unassembled WGS sequence"/>
</dbReference>
<dbReference type="NCBIfam" id="TIGR01565">
    <property type="entry name" value="homeo_ZF_HD"/>
    <property type="match status" value="1"/>
</dbReference>
<evidence type="ECO:0000313" key="15">
    <source>
        <dbReference type="Proteomes" id="UP000233837"/>
    </source>
</evidence>
<dbReference type="GO" id="GO:0008270">
    <property type="term" value="F:zinc ion binding"/>
    <property type="evidence" value="ECO:0007669"/>
    <property type="project" value="UniProtKB-KW"/>
</dbReference>
<dbReference type="InterPro" id="IPR006456">
    <property type="entry name" value="ZF_HD_homeobox_Cys/His_dimer"/>
</dbReference>
<keyword evidence="11" id="KW-0539">Nucleus</keyword>
<dbReference type="GO" id="GO:0003700">
    <property type="term" value="F:DNA-binding transcription factor activity"/>
    <property type="evidence" value="ECO:0007669"/>
    <property type="project" value="TreeGrafter"/>
</dbReference>
<evidence type="ECO:0000256" key="9">
    <source>
        <dbReference type="ARBA" id="ARBA00023155"/>
    </source>
</evidence>
<keyword evidence="15" id="KW-1185">Reference proteome</keyword>
<keyword evidence="6" id="KW-0862">Zinc</keyword>
<comment type="function">
    <text evidence="1">Putative transcription factor.</text>
</comment>
<dbReference type="FunFam" id="1.10.10.60:FF:000257">
    <property type="entry name" value="Zinc-finger homeodomain protein 2"/>
    <property type="match status" value="1"/>
</dbReference>
<dbReference type="Gene3D" id="1.10.10.60">
    <property type="entry name" value="Homeodomain-like"/>
    <property type="match status" value="1"/>
</dbReference>
<dbReference type="GO" id="GO:0000976">
    <property type="term" value="F:transcription cis-regulatory region binding"/>
    <property type="evidence" value="ECO:0007669"/>
    <property type="project" value="TreeGrafter"/>
</dbReference>
<dbReference type="NCBIfam" id="TIGR01566">
    <property type="entry name" value="ZF_HD_prot_N"/>
    <property type="match status" value="1"/>
</dbReference>
<evidence type="ECO:0000256" key="10">
    <source>
        <dbReference type="ARBA" id="ARBA00023163"/>
    </source>
</evidence>